<keyword evidence="3" id="KW-1185">Reference proteome</keyword>
<protein>
    <recommendedName>
        <fullName evidence="1">Predicted 3'-5' exonuclease PolB-like domain-containing protein</fullName>
    </recommendedName>
</protein>
<gene>
    <name evidence="2" type="ORF">DKW60_10125</name>
</gene>
<dbReference type="AlphaFoldDB" id="A0A317CN33"/>
<dbReference type="InterPro" id="IPR019288">
    <property type="entry name" value="3'-5'_exonuclease_PolB-like"/>
</dbReference>
<organism evidence="2 3">
    <name type="scientific">Leucothrix pacifica</name>
    <dbReference type="NCBI Taxonomy" id="1247513"/>
    <lineage>
        <taxon>Bacteria</taxon>
        <taxon>Pseudomonadati</taxon>
        <taxon>Pseudomonadota</taxon>
        <taxon>Gammaproteobacteria</taxon>
        <taxon>Thiotrichales</taxon>
        <taxon>Thiotrichaceae</taxon>
        <taxon>Leucothrix</taxon>
    </lineage>
</organism>
<dbReference type="InterPro" id="IPR012337">
    <property type="entry name" value="RNaseH-like_sf"/>
</dbReference>
<dbReference type="GO" id="GO:0003676">
    <property type="term" value="F:nucleic acid binding"/>
    <property type="evidence" value="ECO:0007669"/>
    <property type="project" value="InterPro"/>
</dbReference>
<dbReference type="Gene3D" id="3.30.420.10">
    <property type="entry name" value="Ribonuclease H-like superfamily/Ribonuclease H"/>
    <property type="match status" value="1"/>
</dbReference>
<feature type="domain" description="Predicted 3'-5' exonuclease PolB-like" evidence="1">
    <location>
        <begin position="45"/>
        <end position="242"/>
    </location>
</feature>
<proteinExistence type="predicted"/>
<dbReference type="Pfam" id="PF10108">
    <property type="entry name" value="DNA_pol_B_exo2"/>
    <property type="match status" value="1"/>
</dbReference>
<accession>A0A317CN33</accession>
<evidence type="ECO:0000313" key="2">
    <source>
        <dbReference type="EMBL" id="PWQ97720.1"/>
    </source>
</evidence>
<dbReference type="EMBL" id="QGKM01000023">
    <property type="protein sequence ID" value="PWQ97720.1"/>
    <property type="molecule type" value="Genomic_DNA"/>
</dbReference>
<sequence length="243" mass="26560">MSTVILKLCTVPCTNAGRAIYQLGELPDDGVYKAMMHLQHQKNGTEFLPLNQHKIAAIALLTIDGEKVSSQIIGDAKSSESDLLTELATQLASADEVICWTGAEFDLPVIGYRFLKYGIACPAFWNKDSFEAESMETLNLSDVLSGFSPGAEASFDELVQLLGLASGKGLSALDVLEEYLGGNIQALRQACEIDVANIYRIYLKYQKTCGDISDAEYLELNHQFKQQLISSDLPHLKQFAAAS</sequence>
<dbReference type="OrthoDB" id="13288at2"/>
<evidence type="ECO:0000259" key="1">
    <source>
        <dbReference type="Pfam" id="PF10108"/>
    </source>
</evidence>
<evidence type="ECO:0000313" key="3">
    <source>
        <dbReference type="Proteomes" id="UP000245539"/>
    </source>
</evidence>
<reference evidence="2 3" key="1">
    <citation type="submission" date="2018-05" db="EMBL/GenBank/DDBJ databases">
        <title>Leucothrix arctica sp. nov., isolated from Arctic seawater.</title>
        <authorList>
            <person name="Choi A."/>
            <person name="Baek K."/>
        </authorList>
    </citation>
    <scope>NUCLEOTIDE SEQUENCE [LARGE SCALE GENOMIC DNA]</scope>
    <source>
        <strain evidence="2 3">JCM 18388</strain>
    </source>
</reference>
<name>A0A317CN33_9GAMM</name>
<comment type="caution">
    <text evidence="2">The sequence shown here is derived from an EMBL/GenBank/DDBJ whole genome shotgun (WGS) entry which is preliminary data.</text>
</comment>
<dbReference type="Proteomes" id="UP000245539">
    <property type="component" value="Unassembled WGS sequence"/>
</dbReference>
<dbReference type="SUPFAM" id="SSF53098">
    <property type="entry name" value="Ribonuclease H-like"/>
    <property type="match status" value="1"/>
</dbReference>
<dbReference type="RefSeq" id="WP_109837536.1">
    <property type="nucleotide sequence ID" value="NZ_QGKM01000023.1"/>
</dbReference>
<dbReference type="InterPro" id="IPR036397">
    <property type="entry name" value="RNaseH_sf"/>
</dbReference>